<dbReference type="Proteomes" id="UP001602245">
    <property type="component" value="Unassembled WGS sequence"/>
</dbReference>
<feature type="compositionally biased region" description="Low complexity" evidence="1">
    <location>
        <begin position="34"/>
        <end position="52"/>
    </location>
</feature>
<accession>A0ABW6WY82</accession>
<evidence type="ECO:0000313" key="3">
    <source>
        <dbReference type="Proteomes" id="UP001602245"/>
    </source>
</evidence>
<name>A0ABW6WY82_9ACTN</name>
<dbReference type="RefSeq" id="WP_157296427.1">
    <property type="nucleotide sequence ID" value="NZ_JBIAZU010000010.1"/>
</dbReference>
<protein>
    <submittedName>
        <fullName evidence="2">Uncharacterized protein</fullName>
    </submittedName>
</protein>
<evidence type="ECO:0000313" key="2">
    <source>
        <dbReference type="EMBL" id="MFF5297166.1"/>
    </source>
</evidence>
<evidence type="ECO:0000256" key="1">
    <source>
        <dbReference type="SAM" id="MobiDB-lite"/>
    </source>
</evidence>
<gene>
    <name evidence="2" type="ORF">ACFY35_47690</name>
</gene>
<reference evidence="2 3" key="1">
    <citation type="submission" date="2024-10" db="EMBL/GenBank/DDBJ databases">
        <title>The Natural Products Discovery Center: Release of the First 8490 Sequenced Strains for Exploring Actinobacteria Biosynthetic Diversity.</title>
        <authorList>
            <person name="Kalkreuter E."/>
            <person name="Kautsar S.A."/>
            <person name="Yang D."/>
            <person name="Bader C.D."/>
            <person name="Teijaro C.N."/>
            <person name="Fluegel L."/>
            <person name="Davis C.M."/>
            <person name="Simpson J.R."/>
            <person name="Lauterbach L."/>
            <person name="Steele A.D."/>
            <person name="Gui C."/>
            <person name="Meng S."/>
            <person name="Li G."/>
            <person name="Viehrig K."/>
            <person name="Ye F."/>
            <person name="Su P."/>
            <person name="Kiefer A.F."/>
            <person name="Nichols A."/>
            <person name="Cepeda A.J."/>
            <person name="Yan W."/>
            <person name="Fan B."/>
            <person name="Jiang Y."/>
            <person name="Adhikari A."/>
            <person name="Zheng C.-J."/>
            <person name="Schuster L."/>
            <person name="Cowan T.M."/>
            <person name="Smanski M.J."/>
            <person name="Chevrette M.G."/>
            <person name="De Carvalho L.P.S."/>
            <person name="Shen B."/>
        </authorList>
    </citation>
    <scope>NUCLEOTIDE SEQUENCE [LARGE SCALE GENOMIC DNA]</scope>
    <source>
        <strain evidence="2 3">NPDC000087</strain>
    </source>
</reference>
<sequence>MGMSTSQRTVLAAVAAAVILLAGCDSGDGGSGSGDKAQSAPSAQPSPSASAACEPELGTCRGDLVAGTYRTATFRPPITYTVPPGWSNGIDLPHNFLLSRPGDPALDFYGGNAITIMSNVVAASQKCDDRGEPGVGRTAGDLARWIDRLPGVTATTPRPATVGGWPGFLLDIQLAQGWTKTCPVAEEPMVPLLQTGDPAQFHPTGIFLPKGGSNRLYLLDAPGGGNILIDIIDIPGGISLRDYLPAVTPVVESLYFGA</sequence>
<organism evidence="2 3">
    <name type="scientific">Paractinoplanes globisporus</name>
    <dbReference type="NCBI Taxonomy" id="113565"/>
    <lineage>
        <taxon>Bacteria</taxon>
        <taxon>Bacillati</taxon>
        <taxon>Actinomycetota</taxon>
        <taxon>Actinomycetes</taxon>
        <taxon>Micromonosporales</taxon>
        <taxon>Micromonosporaceae</taxon>
        <taxon>Paractinoplanes</taxon>
    </lineage>
</organism>
<dbReference type="EMBL" id="JBIAZU010000010">
    <property type="protein sequence ID" value="MFF5297166.1"/>
    <property type="molecule type" value="Genomic_DNA"/>
</dbReference>
<proteinExistence type="predicted"/>
<keyword evidence="3" id="KW-1185">Reference proteome</keyword>
<feature type="region of interest" description="Disordered" evidence="1">
    <location>
        <begin position="30"/>
        <end position="53"/>
    </location>
</feature>
<comment type="caution">
    <text evidence="2">The sequence shown here is derived from an EMBL/GenBank/DDBJ whole genome shotgun (WGS) entry which is preliminary data.</text>
</comment>